<keyword evidence="3" id="KW-1185">Reference proteome</keyword>
<dbReference type="PANTHER" id="PTHR33498">
    <property type="entry name" value="TRANSPOSASE FOR INSERTION SEQUENCE ELEMENT IS1557"/>
    <property type="match status" value="1"/>
</dbReference>
<dbReference type="InterPro" id="IPR047951">
    <property type="entry name" value="Transpos_ISL3"/>
</dbReference>
<proteinExistence type="predicted"/>
<dbReference type="PANTHER" id="PTHR33498:SF1">
    <property type="entry name" value="TRANSPOSASE FOR INSERTION SEQUENCE ELEMENT IS1557"/>
    <property type="match status" value="1"/>
</dbReference>
<dbReference type="InterPro" id="IPR002560">
    <property type="entry name" value="Transposase_DDE"/>
</dbReference>
<accession>A0A963YVV6</accession>
<protein>
    <submittedName>
        <fullName evidence="2">Transposase</fullName>
    </submittedName>
</protein>
<dbReference type="EMBL" id="JAESVB010000023">
    <property type="protein sequence ID" value="MCB8878068.1"/>
    <property type="molecule type" value="Genomic_DNA"/>
</dbReference>
<comment type="caution">
    <text evidence="2">The sequence shown here is derived from an EMBL/GenBank/DDBJ whole genome shotgun (WGS) entry which is preliminary data.</text>
</comment>
<evidence type="ECO:0000313" key="3">
    <source>
        <dbReference type="Proteomes" id="UP000708298"/>
    </source>
</evidence>
<reference evidence="2" key="1">
    <citation type="journal article" date="2021" name="Microorganisms">
        <title>Acidisoma silvae sp. nov. and Acidisomacellulosilytica sp. nov., Two Acidophilic Bacteria Isolated from Decaying Wood, Hydrolyzing Cellulose and Producing Poly-3-hydroxybutyrate.</title>
        <authorList>
            <person name="Mieszkin S."/>
            <person name="Pouder E."/>
            <person name="Uroz S."/>
            <person name="Simon-Colin C."/>
            <person name="Alain K."/>
        </authorList>
    </citation>
    <scope>NUCLEOTIDE SEQUENCE</scope>
    <source>
        <strain evidence="2">HW T2.11</strain>
    </source>
</reference>
<dbReference type="Proteomes" id="UP000708298">
    <property type="component" value="Unassembled WGS sequence"/>
</dbReference>
<evidence type="ECO:0000313" key="2">
    <source>
        <dbReference type="EMBL" id="MCB8878068.1"/>
    </source>
</evidence>
<sequence length="140" mass="15651">MAQEHADASHRSVPLGRRLARLLLTSPTRQSVTERECVARFLAAEPALAATSRWVKAMDLLLRKKTKASLNSLLDIGERTLLAKFAMGFRRDLSAIKNALATPWTTSPVEGQINKLKMIKRTMYGRAGFQLLRARILHAN</sequence>
<gene>
    <name evidence="2" type="ORF">ASILVAE211_22965</name>
</gene>
<name>A0A963YVV6_9PROT</name>
<organism evidence="2 3">
    <name type="scientific">Acidisoma silvae</name>
    <dbReference type="NCBI Taxonomy" id="2802396"/>
    <lineage>
        <taxon>Bacteria</taxon>
        <taxon>Pseudomonadati</taxon>
        <taxon>Pseudomonadota</taxon>
        <taxon>Alphaproteobacteria</taxon>
        <taxon>Acetobacterales</taxon>
        <taxon>Acidocellaceae</taxon>
        <taxon>Acidisoma</taxon>
    </lineage>
</organism>
<dbReference type="AlphaFoldDB" id="A0A963YVV6"/>
<reference evidence="2" key="2">
    <citation type="submission" date="2021-01" db="EMBL/GenBank/DDBJ databases">
        <authorList>
            <person name="Mieszkin S."/>
            <person name="Pouder E."/>
            <person name="Alain K."/>
        </authorList>
    </citation>
    <scope>NUCLEOTIDE SEQUENCE</scope>
    <source>
        <strain evidence="2">HW T2.11</strain>
    </source>
</reference>
<dbReference type="Pfam" id="PF01610">
    <property type="entry name" value="DDE_Tnp_ISL3"/>
    <property type="match status" value="1"/>
</dbReference>
<feature type="domain" description="Transposase IS204/IS1001/IS1096/IS1165 DDE" evidence="1">
    <location>
        <begin position="17"/>
        <end position="136"/>
    </location>
</feature>
<evidence type="ECO:0000259" key="1">
    <source>
        <dbReference type="Pfam" id="PF01610"/>
    </source>
</evidence>